<accession>A9B950</accession>
<sequence>MKRLLGILVVVLVAALAGWAWIRTLPIANAAAPSVAESAMVDGGGYGIYGWDGGLQVVLIYEGAMAAQTCDIDPADGAADEVYRCTIPFANGTTTQWSIRSADGKTGRITVDGVTYALPREATVLRISADGVGQRVTAYQRMLPPLTMGDASRTLEQWMARDSEFAPFAALFRSE</sequence>
<keyword evidence="1" id="KW-0614">Plasmid</keyword>
<geneLocation type="plasmid" evidence="1 2">
    <name>pHAU02</name>
</geneLocation>
<dbReference type="AlphaFoldDB" id="A9B950"/>
<protein>
    <submittedName>
        <fullName evidence="1">Uncharacterized protein</fullName>
    </submittedName>
</protein>
<dbReference type="InParanoid" id="A9B950"/>
<dbReference type="Proteomes" id="UP000000787">
    <property type="component" value="Plasmid pHAU02"/>
</dbReference>
<dbReference type="EMBL" id="CP000877">
    <property type="protein sequence ID" value="ABX07864.1"/>
    <property type="molecule type" value="Genomic_DNA"/>
</dbReference>
<keyword evidence="2" id="KW-1185">Reference proteome</keyword>
<evidence type="ECO:0000313" key="2">
    <source>
        <dbReference type="Proteomes" id="UP000000787"/>
    </source>
</evidence>
<dbReference type="HOGENOM" id="CLU_1439275_0_0_0"/>
<dbReference type="BioCyc" id="HAUR316274:GHYA-5299-MONOMER"/>
<name>A9B950_HERA2</name>
<proteinExistence type="predicted"/>
<gene>
    <name evidence="1" type="ordered locus">Haur_5237</name>
</gene>
<reference evidence="1 2" key="1">
    <citation type="journal article" date="2011" name="Stand. Genomic Sci.">
        <title>Complete genome sequence of the filamentous gliding predatory bacterium Herpetosiphon aurantiacus type strain (114-95(T)).</title>
        <authorList>
            <person name="Kiss H."/>
            <person name="Nett M."/>
            <person name="Domin N."/>
            <person name="Martin K."/>
            <person name="Maresca J.A."/>
            <person name="Copeland A."/>
            <person name="Lapidus A."/>
            <person name="Lucas S."/>
            <person name="Berry K.W."/>
            <person name="Glavina Del Rio T."/>
            <person name="Dalin E."/>
            <person name="Tice H."/>
            <person name="Pitluck S."/>
            <person name="Richardson P."/>
            <person name="Bruce D."/>
            <person name="Goodwin L."/>
            <person name="Han C."/>
            <person name="Detter J.C."/>
            <person name="Schmutz J."/>
            <person name="Brettin T."/>
            <person name="Land M."/>
            <person name="Hauser L."/>
            <person name="Kyrpides N.C."/>
            <person name="Ivanova N."/>
            <person name="Goker M."/>
            <person name="Woyke T."/>
            <person name="Klenk H.P."/>
            <person name="Bryant D.A."/>
        </authorList>
    </citation>
    <scope>NUCLEOTIDE SEQUENCE [LARGE SCALE GENOMIC DNA]</scope>
    <source>
        <strain evidence="2">ATCC 23779 / DSM 785 / 114-95</strain>
        <plasmid evidence="1">pHAU02</plasmid>
    </source>
</reference>
<evidence type="ECO:0000313" key="1">
    <source>
        <dbReference type="EMBL" id="ABX07864.1"/>
    </source>
</evidence>
<organism evidence="1 2">
    <name type="scientific">Herpetosiphon aurantiacus (strain ATCC 23779 / DSM 785 / 114-95)</name>
    <dbReference type="NCBI Taxonomy" id="316274"/>
    <lineage>
        <taxon>Bacteria</taxon>
        <taxon>Bacillati</taxon>
        <taxon>Chloroflexota</taxon>
        <taxon>Chloroflexia</taxon>
        <taxon>Herpetosiphonales</taxon>
        <taxon>Herpetosiphonaceae</taxon>
        <taxon>Herpetosiphon</taxon>
    </lineage>
</organism>
<dbReference type="KEGG" id="hau:Haur_5237"/>